<evidence type="ECO:0000256" key="11">
    <source>
        <dbReference type="SAM" id="MobiDB-lite"/>
    </source>
</evidence>
<name>A0AAW1FUH1_ZOAVI</name>
<dbReference type="EMBL" id="JBCEZU010000023">
    <property type="protein sequence ID" value="KAK9538514.1"/>
    <property type="molecule type" value="Genomic_DNA"/>
</dbReference>
<dbReference type="InterPro" id="IPR013087">
    <property type="entry name" value="Znf_C2H2_type"/>
</dbReference>
<evidence type="ECO:0000256" key="2">
    <source>
        <dbReference type="ARBA" id="ARBA00022723"/>
    </source>
</evidence>
<dbReference type="PROSITE" id="PS00028">
    <property type="entry name" value="ZINC_FINGER_C2H2_1"/>
    <property type="match status" value="3"/>
</dbReference>
<keyword evidence="4 10" id="KW-0863">Zinc-finger</keyword>
<dbReference type="PANTHER" id="PTHR16515:SF49">
    <property type="entry name" value="GASTRULA ZINC FINGER PROTEIN XLCGF49.1-LIKE-RELATED"/>
    <property type="match status" value="1"/>
</dbReference>
<evidence type="ECO:0000256" key="5">
    <source>
        <dbReference type="ARBA" id="ARBA00022833"/>
    </source>
</evidence>
<dbReference type="GO" id="GO:0008270">
    <property type="term" value="F:zinc ion binding"/>
    <property type="evidence" value="ECO:0007669"/>
    <property type="project" value="UniProtKB-KW"/>
</dbReference>
<evidence type="ECO:0000256" key="4">
    <source>
        <dbReference type="ARBA" id="ARBA00022771"/>
    </source>
</evidence>
<evidence type="ECO:0000256" key="6">
    <source>
        <dbReference type="ARBA" id="ARBA00023015"/>
    </source>
</evidence>
<dbReference type="SMART" id="SM00355">
    <property type="entry name" value="ZnF_C2H2"/>
    <property type="match status" value="4"/>
</dbReference>
<keyword evidence="5" id="KW-0862">Zinc</keyword>
<dbReference type="Pfam" id="PF00096">
    <property type="entry name" value="zf-C2H2"/>
    <property type="match status" value="3"/>
</dbReference>
<dbReference type="AlphaFoldDB" id="A0AAW1FUH1"/>
<dbReference type="InterPro" id="IPR050331">
    <property type="entry name" value="Zinc_finger"/>
</dbReference>
<keyword evidence="6" id="KW-0805">Transcription regulation</keyword>
<feature type="domain" description="C2H2-type" evidence="12">
    <location>
        <begin position="398"/>
        <end position="424"/>
    </location>
</feature>
<dbReference type="Proteomes" id="UP001488805">
    <property type="component" value="Unassembled WGS sequence"/>
</dbReference>
<dbReference type="PANTHER" id="PTHR16515">
    <property type="entry name" value="PR DOMAIN ZINC FINGER PROTEIN"/>
    <property type="match status" value="1"/>
</dbReference>
<keyword evidence="3" id="KW-0677">Repeat</keyword>
<dbReference type="GO" id="GO:0003677">
    <property type="term" value="F:DNA binding"/>
    <property type="evidence" value="ECO:0007669"/>
    <property type="project" value="UniProtKB-KW"/>
</dbReference>
<keyword evidence="8" id="KW-0804">Transcription</keyword>
<reference evidence="13 14" key="1">
    <citation type="journal article" date="2024" name="Genome Biol. Evol.">
        <title>Chromosome-level genome assembly of the viviparous eelpout Zoarces viviparus.</title>
        <authorList>
            <person name="Fuhrmann N."/>
            <person name="Brasseur M.V."/>
            <person name="Bakowski C.E."/>
            <person name="Podsiadlowski L."/>
            <person name="Prost S."/>
            <person name="Krehenwinkel H."/>
            <person name="Mayer C."/>
        </authorList>
    </citation>
    <scope>NUCLEOTIDE SEQUENCE [LARGE SCALE GENOMIC DNA]</scope>
    <source>
        <strain evidence="13">NO-MEL_2022_Ind0_liver</strain>
    </source>
</reference>
<comment type="caution">
    <text evidence="13">The sequence shown here is derived from an EMBL/GenBank/DDBJ whole genome shotgun (WGS) entry which is preliminary data.</text>
</comment>
<evidence type="ECO:0000313" key="14">
    <source>
        <dbReference type="Proteomes" id="UP001488805"/>
    </source>
</evidence>
<dbReference type="FunFam" id="3.30.160.60:FF:000110">
    <property type="entry name" value="Zinc finger protein-like"/>
    <property type="match status" value="1"/>
</dbReference>
<organism evidence="13 14">
    <name type="scientific">Zoarces viviparus</name>
    <name type="common">Viviparous eelpout</name>
    <name type="synonym">Blennius viviparus</name>
    <dbReference type="NCBI Taxonomy" id="48416"/>
    <lineage>
        <taxon>Eukaryota</taxon>
        <taxon>Metazoa</taxon>
        <taxon>Chordata</taxon>
        <taxon>Craniata</taxon>
        <taxon>Vertebrata</taxon>
        <taxon>Euteleostomi</taxon>
        <taxon>Actinopterygii</taxon>
        <taxon>Neopterygii</taxon>
        <taxon>Teleostei</taxon>
        <taxon>Neoteleostei</taxon>
        <taxon>Acanthomorphata</taxon>
        <taxon>Eupercaria</taxon>
        <taxon>Perciformes</taxon>
        <taxon>Cottioidei</taxon>
        <taxon>Zoarcales</taxon>
        <taxon>Zoarcidae</taxon>
        <taxon>Zoarcinae</taxon>
        <taxon>Zoarces</taxon>
    </lineage>
</organism>
<keyword evidence="2" id="KW-0479">Metal-binding</keyword>
<keyword evidence="14" id="KW-1185">Reference proteome</keyword>
<feature type="domain" description="C2H2-type" evidence="12">
    <location>
        <begin position="370"/>
        <end position="397"/>
    </location>
</feature>
<feature type="compositionally biased region" description="Low complexity" evidence="11">
    <location>
        <begin position="257"/>
        <end position="274"/>
    </location>
</feature>
<evidence type="ECO:0000256" key="9">
    <source>
        <dbReference type="ARBA" id="ARBA00023242"/>
    </source>
</evidence>
<feature type="domain" description="C2H2-type" evidence="12">
    <location>
        <begin position="314"/>
        <end position="341"/>
    </location>
</feature>
<feature type="domain" description="C2H2-type" evidence="12">
    <location>
        <begin position="342"/>
        <end position="369"/>
    </location>
</feature>
<dbReference type="SUPFAM" id="SSF57667">
    <property type="entry name" value="beta-beta-alpha zinc fingers"/>
    <property type="match status" value="2"/>
</dbReference>
<feature type="region of interest" description="Disordered" evidence="11">
    <location>
        <begin position="192"/>
        <end position="217"/>
    </location>
</feature>
<dbReference type="FunFam" id="3.30.160.60:FF:002716">
    <property type="entry name" value="Zinc finger protein 212"/>
    <property type="match status" value="1"/>
</dbReference>
<dbReference type="Gene3D" id="3.30.160.60">
    <property type="entry name" value="Classic Zinc Finger"/>
    <property type="match status" value="3"/>
</dbReference>
<evidence type="ECO:0000256" key="10">
    <source>
        <dbReference type="PROSITE-ProRule" id="PRU00042"/>
    </source>
</evidence>
<dbReference type="FunFam" id="3.30.160.60:FF:000688">
    <property type="entry name" value="zinc finger protein 197 isoform X1"/>
    <property type="match status" value="1"/>
</dbReference>
<evidence type="ECO:0000256" key="3">
    <source>
        <dbReference type="ARBA" id="ARBA00022737"/>
    </source>
</evidence>
<dbReference type="Pfam" id="PF13912">
    <property type="entry name" value="zf-C2H2_6"/>
    <property type="match status" value="1"/>
</dbReference>
<feature type="region of interest" description="Disordered" evidence="11">
    <location>
        <begin position="232"/>
        <end position="298"/>
    </location>
</feature>
<proteinExistence type="predicted"/>
<sequence>MSFASSFAPQMAAIMDVLTKAAVAEITKLVEDGSVVLCLEMCRKDSEIQELKRSLKLMEVELCNAQEAAATCRAAEDNREQTAAGNQVLRGDKKHDQKTCAVYLEANSALSPCEPGPGTEESHDTRPAVKHEPADELATRETTDDATAPGICFEAAERDDPIWPPPACSMFDESSLAMQPHLQILPPQAEQYAAHRNTERSSNSSSTAAEEIADASSSVPIKVEVEIRPACMGSTTSESVHNERTRHASHPAVSRDQQGLQAALQQAGPSLAPPHAQTSAAKTSGLNTENPSLGTNNLRGKTLLNIWRTNQKAFICLVCNRGFPRMCQLEEHKACHQFYKPFRCLECGKSFTQKTRLKTHQSVHTGERPFSCKICGKMFSRQDNCTRHERFHGGLKPYRCGQCSKTFTVLGNLKIHEEVHQQGR</sequence>
<evidence type="ECO:0000313" key="13">
    <source>
        <dbReference type="EMBL" id="KAK9538514.1"/>
    </source>
</evidence>
<evidence type="ECO:0000256" key="8">
    <source>
        <dbReference type="ARBA" id="ARBA00023163"/>
    </source>
</evidence>
<keyword evidence="7" id="KW-0238">DNA-binding</keyword>
<accession>A0AAW1FUH1</accession>
<feature type="compositionally biased region" description="Low complexity" evidence="11">
    <location>
        <begin position="200"/>
        <end position="210"/>
    </location>
</feature>
<keyword evidence="9" id="KW-0539">Nucleus</keyword>
<comment type="subcellular location">
    <subcellularLocation>
        <location evidence="1">Nucleus</location>
    </subcellularLocation>
</comment>
<dbReference type="GO" id="GO:0005634">
    <property type="term" value="C:nucleus"/>
    <property type="evidence" value="ECO:0007669"/>
    <property type="project" value="UniProtKB-SubCell"/>
</dbReference>
<dbReference type="PROSITE" id="PS50157">
    <property type="entry name" value="ZINC_FINGER_C2H2_2"/>
    <property type="match status" value="4"/>
</dbReference>
<dbReference type="GO" id="GO:0010468">
    <property type="term" value="P:regulation of gene expression"/>
    <property type="evidence" value="ECO:0007669"/>
    <property type="project" value="TreeGrafter"/>
</dbReference>
<evidence type="ECO:0000256" key="1">
    <source>
        <dbReference type="ARBA" id="ARBA00004123"/>
    </source>
</evidence>
<dbReference type="InterPro" id="IPR036236">
    <property type="entry name" value="Znf_C2H2_sf"/>
</dbReference>
<feature type="region of interest" description="Disordered" evidence="11">
    <location>
        <begin position="111"/>
        <end position="149"/>
    </location>
</feature>
<gene>
    <name evidence="13" type="ORF">VZT92_003677</name>
</gene>
<evidence type="ECO:0000256" key="7">
    <source>
        <dbReference type="ARBA" id="ARBA00023125"/>
    </source>
</evidence>
<protein>
    <recommendedName>
        <fullName evidence="12">C2H2-type domain-containing protein</fullName>
    </recommendedName>
</protein>
<feature type="compositionally biased region" description="Polar residues" evidence="11">
    <location>
        <begin position="276"/>
        <end position="298"/>
    </location>
</feature>
<feature type="compositionally biased region" description="Basic and acidic residues" evidence="11">
    <location>
        <begin position="120"/>
        <end position="143"/>
    </location>
</feature>
<evidence type="ECO:0000259" key="12">
    <source>
        <dbReference type="PROSITE" id="PS50157"/>
    </source>
</evidence>